<protein>
    <submittedName>
        <fullName evidence="1">Uncharacterized protein</fullName>
    </submittedName>
</protein>
<organism evidence="1 2">
    <name type="scientific">Allacma fusca</name>
    <dbReference type="NCBI Taxonomy" id="39272"/>
    <lineage>
        <taxon>Eukaryota</taxon>
        <taxon>Metazoa</taxon>
        <taxon>Ecdysozoa</taxon>
        <taxon>Arthropoda</taxon>
        <taxon>Hexapoda</taxon>
        <taxon>Collembola</taxon>
        <taxon>Symphypleona</taxon>
        <taxon>Sminthuridae</taxon>
        <taxon>Allacma</taxon>
    </lineage>
</organism>
<name>A0A8J2L484_9HEXA</name>
<gene>
    <name evidence="1" type="ORF">AFUS01_LOCUS25962</name>
</gene>
<sequence>MLLSVKLLFFLLLSTTFLFFYLGWTFTSFISNDLSFSKTQGKGEVLKPSTNTTITYTPSDGQIRSEDTPAIEVPSIGPNPSEQVRRLLWWSSIYGVFPGFFAIGKDDDLITLASKCKVK</sequence>
<dbReference type="AlphaFoldDB" id="A0A8J2L484"/>
<proteinExistence type="predicted"/>
<keyword evidence="2" id="KW-1185">Reference proteome</keyword>
<reference evidence="1" key="1">
    <citation type="submission" date="2021-06" db="EMBL/GenBank/DDBJ databases">
        <authorList>
            <person name="Hodson N. C."/>
            <person name="Mongue J. A."/>
            <person name="Jaron S. K."/>
        </authorList>
    </citation>
    <scope>NUCLEOTIDE SEQUENCE</scope>
</reference>
<evidence type="ECO:0000313" key="1">
    <source>
        <dbReference type="EMBL" id="CAG7815268.1"/>
    </source>
</evidence>
<evidence type="ECO:0000313" key="2">
    <source>
        <dbReference type="Proteomes" id="UP000708208"/>
    </source>
</evidence>
<accession>A0A8J2L484</accession>
<dbReference type="EMBL" id="CAJVCH010340599">
    <property type="protein sequence ID" value="CAG7815268.1"/>
    <property type="molecule type" value="Genomic_DNA"/>
</dbReference>
<comment type="caution">
    <text evidence="1">The sequence shown here is derived from an EMBL/GenBank/DDBJ whole genome shotgun (WGS) entry which is preliminary data.</text>
</comment>
<dbReference type="Proteomes" id="UP000708208">
    <property type="component" value="Unassembled WGS sequence"/>
</dbReference>
<feature type="non-terminal residue" evidence="1">
    <location>
        <position position="119"/>
    </location>
</feature>